<dbReference type="Proteomes" id="UP000324800">
    <property type="component" value="Unassembled WGS sequence"/>
</dbReference>
<accession>A0A5J4TPF5</accession>
<gene>
    <name evidence="1" type="ORF">EZS28_044325</name>
</gene>
<sequence length="185" mass="21436">MEIIRRWDDRLVPYYMKQMNEQSKEAEIASEQALEEKRIKILQPRDVIFLVGPDDVIWIESMNSILDVLSNIYQGQLFVFFDNKKAVKNNLLETRLEKSIQFQLLLQRLILLDQFLNLFSSMTEQYASSQPTNFFNPSDGLARFTLAIQQTLVSVRAQQAFTSAASAINNSEINELMNSAVKYKE</sequence>
<evidence type="ECO:0000313" key="1">
    <source>
        <dbReference type="EMBL" id="KAA6360148.1"/>
    </source>
</evidence>
<comment type="caution">
    <text evidence="1">The sequence shown here is derived from an EMBL/GenBank/DDBJ whole genome shotgun (WGS) entry which is preliminary data.</text>
</comment>
<dbReference type="EMBL" id="SNRW01027350">
    <property type="protein sequence ID" value="KAA6360148.1"/>
    <property type="molecule type" value="Genomic_DNA"/>
</dbReference>
<name>A0A5J4TPF5_9EUKA</name>
<dbReference type="AlphaFoldDB" id="A0A5J4TPF5"/>
<protein>
    <submittedName>
        <fullName evidence="1">Uncharacterized protein</fullName>
    </submittedName>
</protein>
<evidence type="ECO:0000313" key="2">
    <source>
        <dbReference type="Proteomes" id="UP000324800"/>
    </source>
</evidence>
<reference evidence="1 2" key="1">
    <citation type="submission" date="2019-03" db="EMBL/GenBank/DDBJ databases">
        <title>Single cell metagenomics reveals metabolic interactions within the superorganism composed of flagellate Streblomastix strix and complex community of Bacteroidetes bacteria on its surface.</title>
        <authorList>
            <person name="Treitli S.C."/>
            <person name="Kolisko M."/>
            <person name="Husnik F."/>
            <person name="Keeling P."/>
            <person name="Hampl V."/>
        </authorList>
    </citation>
    <scope>NUCLEOTIDE SEQUENCE [LARGE SCALE GENOMIC DNA]</scope>
    <source>
        <strain evidence="1">ST1C</strain>
    </source>
</reference>
<proteinExistence type="predicted"/>
<organism evidence="1 2">
    <name type="scientific">Streblomastix strix</name>
    <dbReference type="NCBI Taxonomy" id="222440"/>
    <lineage>
        <taxon>Eukaryota</taxon>
        <taxon>Metamonada</taxon>
        <taxon>Preaxostyla</taxon>
        <taxon>Oxymonadida</taxon>
        <taxon>Streblomastigidae</taxon>
        <taxon>Streblomastix</taxon>
    </lineage>
</organism>